<organism evidence="2 3">
    <name type="scientific">Oryzomonas rubra</name>
    <dbReference type="NCBI Taxonomy" id="2509454"/>
    <lineage>
        <taxon>Bacteria</taxon>
        <taxon>Pseudomonadati</taxon>
        <taxon>Thermodesulfobacteriota</taxon>
        <taxon>Desulfuromonadia</taxon>
        <taxon>Geobacterales</taxon>
        <taxon>Geobacteraceae</taxon>
        <taxon>Oryzomonas</taxon>
    </lineage>
</organism>
<reference evidence="2 3" key="1">
    <citation type="submission" date="2019-04" db="EMBL/GenBank/DDBJ databases">
        <title>Geobacter ruber sp. nov., ferric-reducing bacteria isolated from paddy soil.</title>
        <authorList>
            <person name="Xu Z."/>
            <person name="Masuda Y."/>
            <person name="Itoh H."/>
            <person name="Senoo K."/>
        </authorList>
    </citation>
    <scope>NUCLEOTIDE SEQUENCE [LARGE SCALE GENOMIC DNA]</scope>
    <source>
        <strain evidence="2 3">Red88</strain>
    </source>
</reference>
<dbReference type="Proteomes" id="UP000324298">
    <property type="component" value="Unassembled WGS sequence"/>
</dbReference>
<feature type="transmembrane region" description="Helical" evidence="1">
    <location>
        <begin position="79"/>
        <end position="101"/>
    </location>
</feature>
<sequence>MFFILCFTALIAGLSFLHELAHYAALPPELRRDVVICIGHPALPGIVLIRDRHLTIRLTIFPISGAIGLPTYVRPSASFLLAGPAVSLIAGAALLTAAYLLHGTVPVRSVLIASVCGTATLPQLAEALTYTGGCVGVCQCVINLLPLPGSDGYHLYSSNKQKN</sequence>
<protein>
    <submittedName>
        <fullName evidence="2">Uncharacterized protein</fullName>
    </submittedName>
</protein>
<gene>
    <name evidence="2" type="ORF">ET418_16880</name>
</gene>
<dbReference type="EMBL" id="SRSD01000012">
    <property type="protein sequence ID" value="KAA0888074.1"/>
    <property type="molecule type" value="Genomic_DNA"/>
</dbReference>
<evidence type="ECO:0000313" key="2">
    <source>
        <dbReference type="EMBL" id="KAA0888074.1"/>
    </source>
</evidence>
<keyword evidence="1" id="KW-0812">Transmembrane</keyword>
<evidence type="ECO:0000313" key="3">
    <source>
        <dbReference type="Proteomes" id="UP000324298"/>
    </source>
</evidence>
<keyword evidence="1" id="KW-0472">Membrane</keyword>
<name>A0A5A9X5L1_9BACT</name>
<dbReference type="RefSeq" id="WP_149309628.1">
    <property type="nucleotide sequence ID" value="NZ_SRSD01000012.1"/>
</dbReference>
<proteinExistence type="predicted"/>
<keyword evidence="1" id="KW-1133">Transmembrane helix</keyword>
<accession>A0A5A9X5L1</accession>
<evidence type="ECO:0000256" key="1">
    <source>
        <dbReference type="SAM" id="Phobius"/>
    </source>
</evidence>
<keyword evidence="3" id="KW-1185">Reference proteome</keyword>
<dbReference type="AlphaFoldDB" id="A0A5A9X5L1"/>
<comment type="caution">
    <text evidence="2">The sequence shown here is derived from an EMBL/GenBank/DDBJ whole genome shotgun (WGS) entry which is preliminary data.</text>
</comment>